<feature type="transmembrane region" description="Helical" evidence="6">
    <location>
        <begin position="109"/>
        <end position="130"/>
    </location>
</feature>
<accession>A0A9W6IXE8</accession>
<evidence type="ECO:0000256" key="6">
    <source>
        <dbReference type="SAM" id="Phobius"/>
    </source>
</evidence>
<dbReference type="GO" id="GO:0015658">
    <property type="term" value="F:branched-chain amino acid transmembrane transporter activity"/>
    <property type="evidence" value="ECO:0007669"/>
    <property type="project" value="InterPro"/>
</dbReference>
<feature type="transmembrane region" description="Helical" evidence="6">
    <location>
        <begin position="252"/>
        <end position="272"/>
    </location>
</feature>
<name>A0A9W6IXE8_9HYPH</name>
<evidence type="ECO:0000256" key="5">
    <source>
        <dbReference type="ARBA" id="ARBA00023136"/>
    </source>
</evidence>
<dbReference type="AlphaFoldDB" id="A0A9W6IXE8"/>
<keyword evidence="2" id="KW-1003">Cell membrane</keyword>
<dbReference type="InterPro" id="IPR001851">
    <property type="entry name" value="ABC_transp_permease"/>
</dbReference>
<feature type="transmembrane region" description="Helical" evidence="6">
    <location>
        <begin position="206"/>
        <end position="225"/>
    </location>
</feature>
<dbReference type="Pfam" id="PF02653">
    <property type="entry name" value="BPD_transp_2"/>
    <property type="match status" value="1"/>
</dbReference>
<comment type="caution">
    <text evidence="7">The sequence shown here is derived from an EMBL/GenBank/DDBJ whole genome shotgun (WGS) entry which is preliminary data.</text>
</comment>
<dbReference type="PANTHER" id="PTHR30482:SF4">
    <property type="entry name" value="SLR1201 PROTEIN"/>
    <property type="match status" value="1"/>
</dbReference>
<evidence type="ECO:0000256" key="4">
    <source>
        <dbReference type="ARBA" id="ARBA00022989"/>
    </source>
</evidence>
<sequence>MPQSPRAALPVRILASFNGPQTLGNSRFFWCCWLVAILALALLPCFASRYHVLTASNFLISSILALSLCLIWGYCGILSLGQAAFFGVGGYAYGIVGINLIEPMGNTDLALLAGVLAPAAFAACIGGLMFYSRLKGVYVAILMLVVSLLLGLFMRQTADPSYTIGGAYLGGMNGLGPATASDPALPSLTLGLAGYAVEFDGRGRDFYWFVLGVGIAVYLGLRWLVNSSFGYLLVACREDLQRTETFGYDVRLVQLGVFCLSAALAGLSGALYTAWGAYIHPDGFSVAPNILVVIWVAVGGRKDLTSVVVSTLALNAISIELAAWGEISLLALGVILVTAMLAAPEGVAATLGAWIGGIVGRKRAGSATSSVPARLGAAL</sequence>
<evidence type="ECO:0000256" key="1">
    <source>
        <dbReference type="ARBA" id="ARBA00004651"/>
    </source>
</evidence>
<gene>
    <name evidence="7" type="ORF">GCM10008179_05540</name>
</gene>
<evidence type="ECO:0000256" key="3">
    <source>
        <dbReference type="ARBA" id="ARBA00022692"/>
    </source>
</evidence>
<feature type="transmembrane region" description="Helical" evidence="6">
    <location>
        <begin position="27"/>
        <end position="46"/>
    </location>
</feature>
<dbReference type="Proteomes" id="UP001143372">
    <property type="component" value="Unassembled WGS sequence"/>
</dbReference>
<organism evidence="7 8">
    <name type="scientific">Hansschlegelia plantiphila</name>
    <dbReference type="NCBI Taxonomy" id="374655"/>
    <lineage>
        <taxon>Bacteria</taxon>
        <taxon>Pseudomonadati</taxon>
        <taxon>Pseudomonadota</taxon>
        <taxon>Alphaproteobacteria</taxon>
        <taxon>Hyphomicrobiales</taxon>
        <taxon>Methylopilaceae</taxon>
        <taxon>Hansschlegelia</taxon>
    </lineage>
</organism>
<dbReference type="RefSeq" id="WP_271167174.1">
    <property type="nucleotide sequence ID" value="NZ_BSFI01000002.1"/>
</dbReference>
<evidence type="ECO:0000256" key="2">
    <source>
        <dbReference type="ARBA" id="ARBA00022475"/>
    </source>
</evidence>
<evidence type="ECO:0000313" key="8">
    <source>
        <dbReference type="Proteomes" id="UP001143372"/>
    </source>
</evidence>
<feature type="transmembrane region" description="Helical" evidence="6">
    <location>
        <begin position="330"/>
        <end position="355"/>
    </location>
</feature>
<reference evidence="7" key="2">
    <citation type="submission" date="2023-01" db="EMBL/GenBank/DDBJ databases">
        <authorList>
            <person name="Sun Q."/>
            <person name="Evtushenko L."/>
        </authorList>
    </citation>
    <scope>NUCLEOTIDE SEQUENCE</scope>
    <source>
        <strain evidence="7">VKM B-2347</strain>
    </source>
</reference>
<keyword evidence="3 6" id="KW-0812">Transmembrane</keyword>
<comment type="subcellular location">
    <subcellularLocation>
        <location evidence="1">Cell membrane</location>
        <topology evidence="1">Multi-pass membrane protein</topology>
    </subcellularLocation>
</comment>
<feature type="transmembrane region" description="Helical" evidence="6">
    <location>
        <begin position="58"/>
        <end position="89"/>
    </location>
</feature>
<keyword evidence="5 6" id="KW-0472">Membrane</keyword>
<dbReference type="InterPro" id="IPR043428">
    <property type="entry name" value="LivM-like"/>
</dbReference>
<keyword evidence="4 6" id="KW-1133">Transmembrane helix</keyword>
<protein>
    <submittedName>
        <fullName evidence="7">Branched-chain amino acid ABC transporter permease</fullName>
    </submittedName>
</protein>
<keyword evidence="8" id="KW-1185">Reference proteome</keyword>
<dbReference type="PANTHER" id="PTHR30482">
    <property type="entry name" value="HIGH-AFFINITY BRANCHED-CHAIN AMINO ACID TRANSPORT SYSTEM PERMEASE"/>
    <property type="match status" value="1"/>
</dbReference>
<feature type="transmembrane region" description="Helical" evidence="6">
    <location>
        <begin position="137"/>
        <end position="154"/>
    </location>
</feature>
<dbReference type="CDD" id="cd06581">
    <property type="entry name" value="TM_PBP1_LivM_like"/>
    <property type="match status" value="1"/>
</dbReference>
<dbReference type="GO" id="GO:0005886">
    <property type="term" value="C:plasma membrane"/>
    <property type="evidence" value="ECO:0007669"/>
    <property type="project" value="UniProtKB-SubCell"/>
</dbReference>
<reference evidence="7" key="1">
    <citation type="journal article" date="2014" name="Int. J. Syst. Evol. Microbiol.">
        <title>Complete genome sequence of Corynebacterium casei LMG S-19264T (=DSM 44701T), isolated from a smear-ripened cheese.</title>
        <authorList>
            <consortium name="US DOE Joint Genome Institute (JGI-PGF)"/>
            <person name="Walter F."/>
            <person name="Albersmeier A."/>
            <person name="Kalinowski J."/>
            <person name="Ruckert C."/>
        </authorList>
    </citation>
    <scope>NUCLEOTIDE SEQUENCE</scope>
    <source>
        <strain evidence="7">VKM B-2347</strain>
    </source>
</reference>
<feature type="transmembrane region" description="Helical" evidence="6">
    <location>
        <begin position="278"/>
        <end position="297"/>
    </location>
</feature>
<proteinExistence type="predicted"/>
<dbReference type="EMBL" id="BSFI01000002">
    <property type="protein sequence ID" value="GLK66916.1"/>
    <property type="molecule type" value="Genomic_DNA"/>
</dbReference>
<evidence type="ECO:0000313" key="7">
    <source>
        <dbReference type="EMBL" id="GLK66916.1"/>
    </source>
</evidence>